<dbReference type="InterPro" id="IPR052155">
    <property type="entry name" value="Biofilm_reg_signaling"/>
</dbReference>
<reference evidence="6" key="1">
    <citation type="journal article" date="2019" name="Int. J. Syst. Evol. Microbiol.">
        <title>The Global Catalogue of Microorganisms (GCM) 10K type strain sequencing project: providing services to taxonomists for standard genome sequencing and annotation.</title>
        <authorList>
            <consortium name="The Broad Institute Genomics Platform"/>
            <consortium name="The Broad Institute Genome Sequencing Center for Infectious Disease"/>
            <person name="Wu L."/>
            <person name="Ma J."/>
        </authorList>
    </citation>
    <scope>NUCLEOTIDE SEQUENCE [LARGE SCALE GENOMIC DNA]</scope>
    <source>
        <strain evidence="6">CCUG 59778</strain>
    </source>
</reference>
<feature type="domain" description="GGDEF" evidence="4">
    <location>
        <begin position="287"/>
        <end position="420"/>
    </location>
</feature>
<dbReference type="InterPro" id="IPR000014">
    <property type="entry name" value="PAS"/>
</dbReference>
<dbReference type="InterPro" id="IPR013656">
    <property type="entry name" value="PAS_4"/>
</dbReference>
<dbReference type="SMART" id="SM00086">
    <property type="entry name" value="PAC"/>
    <property type="match status" value="2"/>
</dbReference>
<dbReference type="SMART" id="SM00052">
    <property type="entry name" value="EAL"/>
    <property type="match status" value="1"/>
</dbReference>
<dbReference type="NCBIfam" id="TIGR00254">
    <property type="entry name" value="GGDEF"/>
    <property type="match status" value="1"/>
</dbReference>
<dbReference type="InterPro" id="IPR000160">
    <property type="entry name" value="GGDEF_dom"/>
</dbReference>
<dbReference type="Pfam" id="PF08448">
    <property type="entry name" value="PAS_4"/>
    <property type="match status" value="1"/>
</dbReference>
<feature type="domain" description="PAC" evidence="2">
    <location>
        <begin position="82"/>
        <end position="133"/>
    </location>
</feature>
<dbReference type="InterPro" id="IPR001610">
    <property type="entry name" value="PAC"/>
</dbReference>
<dbReference type="PANTHER" id="PTHR44757">
    <property type="entry name" value="DIGUANYLATE CYCLASE DGCP"/>
    <property type="match status" value="1"/>
</dbReference>
<evidence type="ECO:0000259" key="4">
    <source>
        <dbReference type="PROSITE" id="PS50887"/>
    </source>
</evidence>
<evidence type="ECO:0000313" key="5">
    <source>
        <dbReference type="EMBL" id="MFC4409960.1"/>
    </source>
</evidence>
<dbReference type="EMBL" id="JBHSEC010000006">
    <property type="protein sequence ID" value="MFC4409960.1"/>
    <property type="molecule type" value="Genomic_DNA"/>
</dbReference>
<keyword evidence="6" id="KW-1185">Reference proteome</keyword>
<dbReference type="Gene3D" id="3.30.450.20">
    <property type="entry name" value="PAS domain"/>
    <property type="match status" value="2"/>
</dbReference>
<dbReference type="PROSITE" id="PS50113">
    <property type="entry name" value="PAC"/>
    <property type="match status" value="1"/>
</dbReference>
<evidence type="ECO:0000259" key="3">
    <source>
        <dbReference type="PROSITE" id="PS50883"/>
    </source>
</evidence>
<evidence type="ECO:0000259" key="1">
    <source>
        <dbReference type="PROSITE" id="PS50112"/>
    </source>
</evidence>
<dbReference type="SUPFAM" id="SSF55073">
    <property type="entry name" value="Nucleotide cyclase"/>
    <property type="match status" value="1"/>
</dbReference>
<feature type="domain" description="PAS" evidence="1">
    <location>
        <begin position="10"/>
        <end position="80"/>
    </location>
</feature>
<dbReference type="InterPro" id="IPR013655">
    <property type="entry name" value="PAS_fold_3"/>
</dbReference>
<dbReference type="Gene3D" id="3.20.20.450">
    <property type="entry name" value="EAL domain"/>
    <property type="match status" value="1"/>
</dbReference>
<dbReference type="SMART" id="SM00267">
    <property type="entry name" value="GGDEF"/>
    <property type="match status" value="1"/>
</dbReference>
<evidence type="ECO:0000259" key="2">
    <source>
        <dbReference type="PROSITE" id="PS50113"/>
    </source>
</evidence>
<dbReference type="PROSITE" id="PS50883">
    <property type="entry name" value="EAL"/>
    <property type="match status" value="1"/>
</dbReference>
<dbReference type="CDD" id="cd00130">
    <property type="entry name" value="PAS"/>
    <property type="match status" value="2"/>
</dbReference>
<dbReference type="CDD" id="cd01949">
    <property type="entry name" value="GGDEF"/>
    <property type="match status" value="1"/>
</dbReference>
<dbReference type="Pfam" id="PF08447">
    <property type="entry name" value="PAS_3"/>
    <property type="match status" value="1"/>
</dbReference>
<feature type="domain" description="EAL" evidence="3">
    <location>
        <begin position="429"/>
        <end position="687"/>
    </location>
</feature>
<dbReference type="InterPro" id="IPR000700">
    <property type="entry name" value="PAS-assoc_C"/>
</dbReference>
<dbReference type="SUPFAM" id="SSF55785">
    <property type="entry name" value="PYP-like sensor domain (PAS domain)"/>
    <property type="match status" value="2"/>
</dbReference>
<name>A0ABV8X4T8_9LACT</name>
<dbReference type="InterPro" id="IPR001633">
    <property type="entry name" value="EAL_dom"/>
</dbReference>
<dbReference type="Gene3D" id="3.30.70.270">
    <property type="match status" value="1"/>
</dbReference>
<dbReference type="RefSeq" id="WP_378153273.1">
    <property type="nucleotide sequence ID" value="NZ_JBHSEC010000006.1"/>
</dbReference>
<dbReference type="InterPro" id="IPR029787">
    <property type="entry name" value="Nucleotide_cyclase"/>
</dbReference>
<organism evidence="5 6">
    <name type="scientific">Chungangia koreensis</name>
    <dbReference type="NCBI Taxonomy" id="752657"/>
    <lineage>
        <taxon>Bacteria</taxon>
        <taxon>Bacillati</taxon>
        <taxon>Bacillota</taxon>
        <taxon>Bacilli</taxon>
        <taxon>Lactobacillales</taxon>
        <taxon>Chungangia</taxon>
    </lineage>
</organism>
<sequence length="843" mass="96701">MNNFHPLDIMDVFYRSLFDFNPDLVIYMDLDGIIAKTSKNLTNIFGYSIEEFTITPILNYISKIDQAEYEKNLLPVLNGEAREMEIHLLHENGKLIPTYTTLIPAKVEGNIVGVFAIIKDLTRFKQIESDLLESEAKFRGIVEEALVGVYIIRGHQLLYGNPQYHQILGTKYPENNFDIFDFVHPDDRELLQVNFDSLREGDTGINHNVRVIRKDESEIQIEAHSKLISLNGKPIILGTIIDITDRKKAWEQINFLAYYDPLTKLPNRKSFEEALEKELVIAKTIDQRLAVMYLDLDRFKYINDTIGHNIGDELLKSVSNRLQIVLGEKHFLFRISGDEFAIISPDCKNIEHIIHLARQIVSSMEEQFIIDHYRLSMTTSIGASIFPTDGEDLVTLMKKADAALHMAKGDGKNTYKVYSSTMDIQTYKTFKLGSDIRLALEECQFEYYYQPKVDIETNKIVGAEALLRWNHPEWGLLYPNDFIPIIEENGLNEEVGKKMNLIACKQLKKWHDSGLPQIPISVNLSAKRFFDKNLVTNFQQILDESILDPEFLEIEITETSMLENERIVLATIEGLVQTGISISLDDFGTGFSSLSYLNRFKKYIKTLKIDRSFIMEMNQDKDNESEFIIKTMIQLAENLKMDVVAEGVETIEQCQILKQMGCSVVQGYLFAKPVPASEFEELLKKGTIDKMVVSNSDRNEMVEKRKFFRVPLHFPLSGSMTLTRINGRTVDVGKTVVLIEDIGIGGLRFLTDLKLTVNPNIILEFETYLFGESIKLLGSIVWMNEVKPEIYQYGVQYVIDESERAEITPILNNLAIKLRNAPLVPDCSFVSDNRYEFIRNLRK</sequence>
<dbReference type="PROSITE" id="PS50887">
    <property type="entry name" value="GGDEF"/>
    <property type="match status" value="1"/>
</dbReference>
<dbReference type="InterPro" id="IPR035965">
    <property type="entry name" value="PAS-like_dom_sf"/>
</dbReference>
<dbReference type="InterPro" id="IPR009875">
    <property type="entry name" value="PilZ_domain"/>
</dbReference>
<dbReference type="InterPro" id="IPR035919">
    <property type="entry name" value="EAL_sf"/>
</dbReference>
<dbReference type="NCBIfam" id="TIGR00229">
    <property type="entry name" value="sensory_box"/>
    <property type="match status" value="2"/>
</dbReference>
<comment type="caution">
    <text evidence="5">The sequence shown here is derived from an EMBL/GenBank/DDBJ whole genome shotgun (WGS) entry which is preliminary data.</text>
</comment>
<dbReference type="Pfam" id="PF00990">
    <property type="entry name" value="GGDEF"/>
    <property type="match status" value="1"/>
</dbReference>
<proteinExistence type="predicted"/>
<dbReference type="SUPFAM" id="SSF141868">
    <property type="entry name" value="EAL domain-like"/>
    <property type="match status" value="1"/>
</dbReference>
<protein>
    <submittedName>
        <fullName evidence="5">EAL domain-containing protein</fullName>
    </submittedName>
</protein>
<dbReference type="PROSITE" id="PS50112">
    <property type="entry name" value="PAS"/>
    <property type="match status" value="1"/>
</dbReference>
<dbReference type="SMART" id="SM00091">
    <property type="entry name" value="PAS"/>
    <property type="match status" value="2"/>
</dbReference>
<gene>
    <name evidence="5" type="ORF">ACFOZY_05845</name>
</gene>
<dbReference type="Proteomes" id="UP001595817">
    <property type="component" value="Unassembled WGS sequence"/>
</dbReference>
<dbReference type="PANTHER" id="PTHR44757:SF2">
    <property type="entry name" value="BIOFILM ARCHITECTURE MAINTENANCE PROTEIN MBAA"/>
    <property type="match status" value="1"/>
</dbReference>
<dbReference type="Pfam" id="PF07238">
    <property type="entry name" value="PilZ"/>
    <property type="match status" value="1"/>
</dbReference>
<evidence type="ECO:0000313" key="6">
    <source>
        <dbReference type="Proteomes" id="UP001595817"/>
    </source>
</evidence>
<dbReference type="InterPro" id="IPR043128">
    <property type="entry name" value="Rev_trsase/Diguanyl_cyclase"/>
</dbReference>
<accession>A0ABV8X4T8</accession>
<dbReference type="Pfam" id="PF00563">
    <property type="entry name" value="EAL"/>
    <property type="match status" value="1"/>
</dbReference>
<dbReference type="CDD" id="cd01948">
    <property type="entry name" value="EAL"/>
    <property type="match status" value="1"/>
</dbReference>